<evidence type="ECO:0000313" key="2">
    <source>
        <dbReference type="EMBL" id="MBB1156784.1"/>
    </source>
</evidence>
<feature type="domain" description="TIR" evidence="1">
    <location>
        <begin position="7"/>
        <end position="156"/>
    </location>
</feature>
<comment type="caution">
    <text evidence="2">The sequence shown here is derived from an EMBL/GenBank/DDBJ whole genome shotgun (WGS) entry which is preliminary data.</text>
</comment>
<evidence type="ECO:0000259" key="1">
    <source>
        <dbReference type="PROSITE" id="PS50104"/>
    </source>
</evidence>
<dbReference type="PROSITE" id="PS50104">
    <property type="entry name" value="TIR"/>
    <property type="match status" value="1"/>
</dbReference>
<sequence>MTGPADPPIRVFLSYAHADDVVLDFIEPFTKSLRHLALADQGRVLEIFVDRETIGWGEDWRDGIRQGIESAAIFMPIVTRQYFERPSCREELLAFYNEAVRVRATGLVLPVVLLGHSYLSTESTDVASRIIAERQYKDLKETWTDGSRSATWRRTMIALAEQLVEAVTIVEQSPSATSPLPSAGVGAAEVSEALGLFAKEIDQTILGMKNALAPLPTVLTTSVQLLTERSPAETRRVLMETASELLPFGNDFRNQARKLETTTLKTDQILRSRSTELEDNDLYDQLENERKYLKSISLVTEPLSGAEESSNAFLAQMKPLEEMSASLRNSMRGFREGVKSLNSALRMMQSWVAIAD</sequence>
<accession>A0A7W3W182</accession>
<organism evidence="2 3">
    <name type="scientific">Amycolatopsis dendrobii</name>
    <dbReference type="NCBI Taxonomy" id="2760662"/>
    <lineage>
        <taxon>Bacteria</taxon>
        <taxon>Bacillati</taxon>
        <taxon>Actinomycetota</taxon>
        <taxon>Actinomycetes</taxon>
        <taxon>Pseudonocardiales</taxon>
        <taxon>Pseudonocardiaceae</taxon>
        <taxon>Amycolatopsis</taxon>
    </lineage>
</organism>
<name>A0A7W3W182_9PSEU</name>
<dbReference type="RefSeq" id="WP_182893692.1">
    <property type="nucleotide sequence ID" value="NZ_JACGZW010000009.1"/>
</dbReference>
<protein>
    <submittedName>
        <fullName evidence="2">Toll/interleukin-1 receptor domain-containing protein</fullName>
    </submittedName>
</protein>
<dbReference type="Pfam" id="PF13676">
    <property type="entry name" value="TIR_2"/>
    <property type="match status" value="1"/>
</dbReference>
<dbReference type="GO" id="GO:0007165">
    <property type="term" value="P:signal transduction"/>
    <property type="evidence" value="ECO:0007669"/>
    <property type="project" value="InterPro"/>
</dbReference>
<reference evidence="2 3" key="1">
    <citation type="submission" date="2020-08" db="EMBL/GenBank/DDBJ databases">
        <title>Amycolatopsis sp. nov. DR6-1 isolated from Dendrobium heterocarpum.</title>
        <authorList>
            <person name="Tedsree N."/>
            <person name="Kuncharoen N."/>
            <person name="Likhitwitayawuid K."/>
            <person name="Tanasupawat S."/>
        </authorList>
    </citation>
    <scope>NUCLEOTIDE SEQUENCE [LARGE SCALE GENOMIC DNA]</scope>
    <source>
        <strain evidence="2 3">DR6-1</strain>
    </source>
</reference>
<proteinExistence type="predicted"/>
<dbReference type="Gene3D" id="3.40.50.10140">
    <property type="entry name" value="Toll/interleukin-1 receptor homology (TIR) domain"/>
    <property type="match status" value="1"/>
</dbReference>
<dbReference type="SMART" id="SM00255">
    <property type="entry name" value="TIR"/>
    <property type="match status" value="1"/>
</dbReference>
<gene>
    <name evidence="2" type="ORF">H4281_26835</name>
</gene>
<dbReference type="InterPro" id="IPR035897">
    <property type="entry name" value="Toll_tir_struct_dom_sf"/>
</dbReference>
<dbReference type="EMBL" id="JACGZW010000009">
    <property type="protein sequence ID" value="MBB1156784.1"/>
    <property type="molecule type" value="Genomic_DNA"/>
</dbReference>
<keyword evidence="3" id="KW-1185">Reference proteome</keyword>
<dbReference type="AlphaFoldDB" id="A0A7W3W182"/>
<dbReference type="InterPro" id="IPR000157">
    <property type="entry name" value="TIR_dom"/>
</dbReference>
<dbReference type="SUPFAM" id="SSF52200">
    <property type="entry name" value="Toll/Interleukin receptor TIR domain"/>
    <property type="match status" value="1"/>
</dbReference>
<keyword evidence="2" id="KW-0675">Receptor</keyword>
<dbReference type="Proteomes" id="UP000526734">
    <property type="component" value="Unassembled WGS sequence"/>
</dbReference>
<evidence type="ECO:0000313" key="3">
    <source>
        <dbReference type="Proteomes" id="UP000526734"/>
    </source>
</evidence>